<sequence>MTSRQQQLNNAINPSVFQCHELSFEQLVVWAKQFAQQLPFRNLQDQAQGTWGNLFQHNEIVVCAAILTSDTKYIQTQFRQVQRQGEEMTAQFLLVLLKRLQEWYLYLPGAPESAYQFKYYLLDEYQTHLSLPISLVIPRLPEQFRARVQELDALWNLDEHMLDTGPQTLQDAEFTDQARHCFAKIIFVIEQIKQQSQTVLKSALSHQQNGPQLALYFAFLKLFERAQNSLNQFTEKHLNFYYQDVLQQEKQATADDAIFLKLSLNNKTHNTVSFAKHAEFSPGDDSDFKPIIYRSQYPIEVTDAEVTRVFNLTLQRDPLVSPERESGYACGVSAQQQQLDITASGENFPLAQQFPFFHNEHSSEDEFQPMGMIITDPIFTMAQGNRYIDITLHLKEQRANIIEQELINAGDDEAIINALTRVFHQLLATHDHLFEEWSAIINANNLVTHISAHQRTKLQQLEAAPRVSLARKLFYFQLLDFVASSLTNDNPLALTKVDLLFRIIGQIVSRQCLYTATWLTKEDSAHILTIIAPLLGDDLTAYTTIQDLLCESSTAAFYHIFQDVFDIAVTTDEGWETLSEIEIHPGSEEDCHIGFKLKCYIDTGFEAIVPNQATRPDSASLKITLKPQSNCFPYSIFRDFELAQLTINTQVNGVTQLQLFNQEGQADTKQPFFLLGSQPYIDSYAVIASEEIARKSLTQLSFHFTWGGLPLEKQGFEQYYAQYPYAYTNSCFKIAAQVLNSGQWTPIGPLQQSLFTPAHGALDNTRSFYFSDIDNSYTPVTRPWPEVPYNNQTSIRNGLFQLKLTGPDTAFGHNDYAPLFSDILTHNVKSKHKKARPNQPYAPLVNQLSINYSAQSVIDLQNNVHKTQSELIHLHPFGQSLIYPQTQSQQMDKPRLLANYQEDSHCFIGIKASELYGYLNLYFAFDGSAKLLMPYPSTAYNWYYLVDNQWQPLNPNKIIHDTTQSFLTSGVVTLDIPGSINKNHTVMPSGLFWLRVSTNKGIDQYPVCQHVATHVVQVNGKGAPMQDDGITPLSFSTWRSKPKVTNLAAIAQLNPMTQPPELESDQQFQMRVSERLRHKNKVLTPWDYEHLILEHFPKVGAVHCFPTRSFYSQEREPGKVLIIVTPSDIHCDHKPCLPKKLDASYLLSIRQFLLSVSRPHVQIEVRNPGYEKIQIRCKVTLKEGVSHGPALRKLEQAIKSQLCPWEPNSLNTGLGFGLSLEKLGAFIRSQDKVVNVSSLSALKISIDEDTDYSLQDSAATHQPIQAAFPWFLLIPEVHHYIQISTDNLAHDPEEAGIGDLVIGEQFIIHSTTTSNNKGTEE</sequence>
<keyword evidence="2" id="KW-1185">Reference proteome</keyword>
<comment type="caution">
    <text evidence="1">The sequence shown here is derived from an EMBL/GenBank/DDBJ whole genome shotgun (WGS) entry which is preliminary data.</text>
</comment>
<protein>
    <recommendedName>
        <fullName evidence="3">Baseplate protein J-like domain-containing protein</fullName>
    </recommendedName>
</protein>
<reference evidence="1 2" key="1">
    <citation type="submission" date="2019-10" db="EMBL/GenBank/DDBJ databases">
        <title>Vibrio sp. nov. isolated from a shrimp pond.</title>
        <authorList>
            <person name="Gomez-Gil B."/>
            <person name="Enciso-Ibarra J."/>
            <person name="Enciso-Ibarra K."/>
            <person name="Bolan-Mejia C."/>
        </authorList>
    </citation>
    <scope>NUCLEOTIDE SEQUENCE [LARGE SCALE GENOMIC DNA]</scope>
    <source>
        <strain evidence="1 2">CAIM 722</strain>
    </source>
</reference>
<dbReference type="RefSeq" id="WP_161154215.1">
    <property type="nucleotide sequence ID" value="NZ_WEKT01000008.1"/>
</dbReference>
<organism evidence="1 2">
    <name type="scientific">Vibrio eleionomae</name>
    <dbReference type="NCBI Taxonomy" id="2653505"/>
    <lineage>
        <taxon>Bacteria</taxon>
        <taxon>Pseudomonadati</taxon>
        <taxon>Pseudomonadota</taxon>
        <taxon>Gammaproteobacteria</taxon>
        <taxon>Vibrionales</taxon>
        <taxon>Vibrionaceae</taxon>
        <taxon>Vibrio</taxon>
    </lineage>
</organism>
<gene>
    <name evidence="1" type="ORF">F9817_06865</name>
</gene>
<name>A0A7X4RTL0_9VIBR</name>
<accession>A0A7X4RTL0</accession>
<evidence type="ECO:0000313" key="2">
    <source>
        <dbReference type="Proteomes" id="UP000462621"/>
    </source>
</evidence>
<dbReference type="EMBL" id="WEKT01000008">
    <property type="protein sequence ID" value="MZI92916.1"/>
    <property type="molecule type" value="Genomic_DNA"/>
</dbReference>
<evidence type="ECO:0000313" key="1">
    <source>
        <dbReference type="EMBL" id="MZI92916.1"/>
    </source>
</evidence>
<dbReference type="Proteomes" id="UP000462621">
    <property type="component" value="Unassembled WGS sequence"/>
</dbReference>
<evidence type="ECO:0008006" key="3">
    <source>
        <dbReference type="Google" id="ProtNLM"/>
    </source>
</evidence>
<proteinExistence type="predicted"/>